<protein>
    <submittedName>
        <fullName evidence="6">G-protein coupled receptor 4-like protein</fullName>
    </submittedName>
</protein>
<keyword evidence="2 5" id="KW-0812">Transmembrane</keyword>
<gene>
    <name evidence="6" type="ORF">AKAME5_002099800</name>
</gene>
<feature type="transmembrane region" description="Helical" evidence="5">
    <location>
        <begin position="35"/>
        <end position="53"/>
    </location>
</feature>
<dbReference type="InterPro" id="IPR000276">
    <property type="entry name" value="GPCR_Rhodpsn"/>
</dbReference>
<dbReference type="GO" id="GO:0016020">
    <property type="term" value="C:membrane"/>
    <property type="evidence" value="ECO:0007669"/>
    <property type="project" value="UniProtKB-SubCell"/>
</dbReference>
<organism evidence="6 7">
    <name type="scientific">Lates japonicus</name>
    <name type="common">Japanese lates</name>
    <dbReference type="NCBI Taxonomy" id="270547"/>
    <lineage>
        <taxon>Eukaryota</taxon>
        <taxon>Metazoa</taxon>
        <taxon>Chordata</taxon>
        <taxon>Craniata</taxon>
        <taxon>Vertebrata</taxon>
        <taxon>Euteleostomi</taxon>
        <taxon>Actinopterygii</taxon>
        <taxon>Neopterygii</taxon>
        <taxon>Teleostei</taxon>
        <taxon>Neoteleostei</taxon>
        <taxon>Acanthomorphata</taxon>
        <taxon>Carangaria</taxon>
        <taxon>Carangaria incertae sedis</taxon>
        <taxon>Centropomidae</taxon>
        <taxon>Lates</taxon>
    </lineage>
</organism>
<accession>A0AAD3NC81</accession>
<name>A0AAD3NC81_LATJO</name>
<evidence type="ECO:0000256" key="5">
    <source>
        <dbReference type="SAM" id="Phobius"/>
    </source>
</evidence>
<evidence type="ECO:0000256" key="3">
    <source>
        <dbReference type="ARBA" id="ARBA00022989"/>
    </source>
</evidence>
<reference evidence="6" key="1">
    <citation type="submission" date="2022-08" db="EMBL/GenBank/DDBJ databases">
        <title>Genome sequencing of akame (Lates japonicus).</title>
        <authorList>
            <person name="Hashiguchi Y."/>
            <person name="Takahashi H."/>
        </authorList>
    </citation>
    <scope>NUCLEOTIDE SEQUENCE</scope>
    <source>
        <strain evidence="6">Kochi</strain>
    </source>
</reference>
<proteinExistence type="predicted"/>
<evidence type="ECO:0000256" key="1">
    <source>
        <dbReference type="ARBA" id="ARBA00004370"/>
    </source>
</evidence>
<dbReference type="GO" id="GO:0004930">
    <property type="term" value="F:G protein-coupled receptor activity"/>
    <property type="evidence" value="ECO:0007669"/>
    <property type="project" value="InterPro"/>
</dbReference>
<keyword evidence="4 5" id="KW-0472">Membrane</keyword>
<dbReference type="Gene3D" id="1.20.1070.10">
    <property type="entry name" value="Rhodopsin 7-helix transmembrane proteins"/>
    <property type="match status" value="1"/>
</dbReference>
<dbReference type="EMBL" id="BRZM01000255">
    <property type="protein sequence ID" value="GLD69683.1"/>
    <property type="molecule type" value="Genomic_DNA"/>
</dbReference>
<keyword evidence="3 5" id="KW-1133">Transmembrane helix</keyword>
<evidence type="ECO:0000313" key="7">
    <source>
        <dbReference type="Proteomes" id="UP001279410"/>
    </source>
</evidence>
<dbReference type="SUPFAM" id="SSF81321">
    <property type="entry name" value="Family A G protein-coupled receptor-like"/>
    <property type="match status" value="1"/>
</dbReference>
<dbReference type="AlphaFoldDB" id="A0AAD3NC81"/>
<comment type="caution">
    <text evidence="6">The sequence shown here is derived from an EMBL/GenBank/DDBJ whole genome shotgun (WGS) entry which is preliminary data.</text>
</comment>
<comment type="subcellular location">
    <subcellularLocation>
        <location evidence="1">Membrane</location>
    </subcellularLocation>
</comment>
<sequence length="109" mass="12467">MITLSPIYVINLLISDLIQFCCMIVEVAAKPEDDMITFMYYFGLMASVDFMVCDALERYLAISCPLWYRFRQNIKIPIALQTGRGVISSMGHTWVRCAMHKDQSSSQSI</sequence>
<feature type="transmembrane region" description="Helical" evidence="5">
    <location>
        <begin position="7"/>
        <end position="29"/>
    </location>
</feature>
<keyword evidence="6" id="KW-0675">Receptor</keyword>
<evidence type="ECO:0000256" key="2">
    <source>
        <dbReference type="ARBA" id="ARBA00022692"/>
    </source>
</evidence>
<dbReference type="Proteomes" id="UP001279410">
    <property type="component" value="Unassembled WGS sequence"/>
</dbReference>
<evidence type="ECO:0000313" key="6">
    <source>
        <dbReference type="EMBL" id="GLD69683.1"/>
    </source>
</evidence>
<evidence type="ECO:0000256" key="4">
    <source>
        <dbReference type="ARBA" id="ARBA00023136"/>
    </source>
</evidence>
<dbReference type="PRINTS" id="PR00237">
    <property type="entry name" value="GPCRRHODOPSN"/>
</dbReference>
<keyword evidence="7" id="KW-1185">Reference proteome</keyword>